<sequence length="326" mass="38195">MPLFDIRNKELKTAALNEILMVITEHTAGLGEQQYQEVIIMFAKNVFRAIPPSQNPIGDEYDPEDDEPLYDSSWPHTHLVYEIFIRLVESHAFNVNMARKFVDQLFVYRLLTLFDLEDPRERDMVKTAVHRVYGKFLNLRAFIRKAMRHVFYEFIYEDERHNIAEMLEILGSVVNGFAVPLRDEHKIFLLKTLIPLHKNRCLPIYFPQLSLCVVQFAEKDCSLVEPIILGLLRLWPKTNTTKEIMFLNEIEEVLDVTPQGRFVKFLTPLMHQIARCISSPHFQVAERALQYWSNEYIVGAVSENAEDAMPIVLPAMLKYSREHWNK</sequence>
<dbReference type="Pfam" id="PF01603">
    <property type="entry name" value="B56"/>
    <property type="match status" value="1"/>
</dbReference>
<dbReference type="InterPro" id="IPR002554">
    <property type="entry name" value="PP2A_B56"/>
</dbReference>
<dbReference type="GO" id="GO:0005634">
    <property type="term" value="C:nucleus"/>
    <property type="evidence" value="ECO:0007669"/>
    <property type="project" value="TreeGrafter"/>
</dbReference>
<accession>A0A2H9TFG3</accession>
<dbReference type="STRING" id="1246581.A0A2H9TFG3"/>
<comment type="caution">
    <text evidence="1">The sequence shown here is derived from an EMBL/GenBank/DDBJ whole genome shotgun (WGS) entry which is preliminary data.</text>
</comment>
<keyword evidence="2" id="KW-1185">Reference proteome</keyword>
<protein>
    <submittedName>
        <fullName evidence="1">Serine/threonine-protein phosphatase 2A 56 kDa regulatory subunit delta isoform</fullName>
    </submittedName>
</protein>
<dbReference type="GO" id="GO:0007165">
    <property type="term" value="P:signal transduction"/>
    <property type="evidence" value="ECO:0007669"/>
    <property type="project" value="InterPro"/>
</dbReference>
<reference evidence="1 2" key="1">
    <citation type="submission" date="2016-10" db="EMBL/GenBank/DDBJ databases">
        <title>The genome of Paramicrosporidium saccamoebae is the missing link in understanding Cryptomycota and Microsporidia evolution.</title>
        <authorList>
            <person name="Quandt C.A."/>
            <person name="Beaudet D."/>
            <person name="Corsaro D."/>
            <person name="Michel R."/>
            <person name="Corradi N."/>
            <person name="James T."/>
        </authorList>
    </citation>
    <scope>NUCLEOTIDE SEQUENCE [LARGE SCALE GENOMIC DNA]</scope>
    <source>
        <strain evidence="1 2">KSL3</strain>
    </source>
</reference>
<evidence type="ECO:0000313" key="1">
    <source>
        <dbReference type="EMBL" id="PJF16455.1"/>
    </source>
</evidence>
<dbReference type="InterPro" id="IPR011989">
    <property type="entry name" value="ARM-like"/>
</dbReference>
<dbReference type="InterPro" id="IPR016024">
    <property type="entry name" value="ARM-type_fold"/>
</dbReference>
<dbReference type="AlphaFoldDB" id="A0A2H9TFG3"/>
<proteinExistence type="predicted"/>
<dbReference type="PIRSF" id="PIRSF028043">
    <property type="entry name" value="PP2A_B56"/>
    <property type="match status" value="1"/>
</dbReference>
<dbReference type="GO" id="GO:0000159">
    <property type="term" value="C:protein phosphatase type 2A complex"/>
    <property type="evidence" value="ECO:0007669"/>
    <property type="project" value="InterPro"/>
</dbReference>
<dbReference type="Proteomes" id="UP000240830">
    <property type="component" value="Unassembled WGS sequence"/>
</dbReference>
<gene>
    <name evidence="1" type="ORF">PSACC_03736</name>
</gene>
<dbReference type="SUPFAM" id="SSF48371">
    <property type="entry name" value="ARM repeat"/>
    <property type="match status" value="1"/>
</dbReference>
<evidence type="ECO:0000313" key="2">
    <source>
        <dbReference type="Proteomes" id="UP000240830"/>
    </source>
</evidence>
<dbReference type="FunFam" id="1.25.10.10:FF:000331">
    <property type="entry name" value="Phosphoprotein phosphatase, putative"/>
    <property type="match status" value="1"/>
</dbReference>
<dbReference type="PANTHER" id="PTHR10257">
    <property type="entry name" value="SERINE/THREONINE PROTEIN PHOSPHATASE 2A PP2A REGULATORY SUBUNIT B"/>
    <property type="match status" value="1"/>
</dbReference>
<organism evidence="1 2">
    <name type="scientific">Paramicrosporidium saccamoebae</name>
    <dbReference type="NCBI Taxonomy" id="1246581"/>
    <lineage>
        <taxon>Eukaryota</taxon>
        <taxon>Fungi</taxon>
        <taxon>Fungi incertae sedis</taxon>
        <taxon>Cryptomycota</taxon>
        <taxon>Cryptomycota incertae sedis</taxon>
        <taxon>Paramicrosporidium</taxon>
    </lineage>
</organism>
<dbReference type="OrthoDB" id="10264446at2759"/>
<dbReference type="Gene3D" id="1.25.10.10">
    <property type="entry name" value="Leucine-rich Repeat Variant"/>
    <property type="match status" value="1"/>
</dbReference>
<dbReference type="GO" id="GO:0072542">
    <property type="term" value="F:protein phosphatase activator activity"/>
    <property type="evidence" value="ECO:0007669"/>
    <property type="project" value="TreeGrafter"/>
</dbReference>
<dbReference type="GO" id="GO:0005829">
    <property type="term" value="C:cytosol"/>
    <property type="evidence" value="ECO:0007669"/>
    <property type="project" value="TreeGrafter"/>
</dbReference>
<dbReference type="PANTHER" id="PTHR10257:SF89">
    <property type="entry name" value="SERINE_THREONINE-PROTEIN PHOSPHATASE 2A 56 KDA REGULATORY SUBUNIT DELTA ISOFORM"/>
    <property type="match status" value="1"/>
</dbReference>
<dbReference type="EMBL" id="MTSL01000220">
    <property type="protein sequence ID" value="PJF16455.1"/>
    <property type="molecule type" value="Genomic_DNA"/>
</dbReference>
<name>A0A2H9TFG3_9FUNG</name>